<dbReference type="RefSeq" id="WP_322609632.1">
    <property type="nucleotide sequence ID" value="NZ_JARVCO010000012.1"/>
</dbReference>
<dbReference type="Pfam" id="PF01022">
    <property type="entry name" value="HTH_5"/>
    <property type="match status" value="1"/>
</dbReference>
<dbReference type="PANTHER" id="PTHR33154:SF18">
    <property type="entry name" value="ARSENICAL RESISTANCE OPERON REPRESSOR"/>
    <property type="match status" value="1"/>
</dbReference>
<dbReference type="InterPro" id="IPR036388">
    <property type="entry name" value="WH-like_DNA-bd_sf"/>
</dbReference>
<dbReference type="EMBL" id="JARVCO010000012">
    <property type="protein sequence ID" value="MDZ8119850.1"/>
    <property type="molecule type" value="Genomic_DNA"/>
</dbReference>
<dbReference type="PRINTS" id="PR00778">
    <property type="entry name" value="HTHARSR"/>
</dbReference>
<dbReference type="Proteomes" id="UP001290861">
    <property type="component" value="Unassembled WGS sequence"/>
</dbReference>
<evidence type="ECO:0000256" key="3">
    <source>
        <dbReference type="ARBA" id="ARBA00023163"/>
    </source>
</evidence>
<evidence type="ECO:0000313" key="5">
    <source>
        <dbReference type="EMBL" id="MDZ8119850.1"/>
    </source>
</evidence>
<accession>A0ABU5N085</accession>
<dbReference type="Gene3D" id="1.10.10.10">
    <property type="entry name" value="Winged helix-like DNA-binding domain superfamily/Winged helix DNA-binding domain"/>
    <property type="match status" value="2"/>
</dbReference>
<reference evidence="5 6" key="1">
    <citation type="journal article" date="2024" name="Appl. Environ. Microbiol.">
        <title>Pontiella agarivorans sp. nov., a novel marine anaerobic bacterium capable of degrading macroalgal polysaccharides and fixing nitrogen.</title>
        <authorList>
            <person name="Liu N."/>
            <person name="Kivenson V."/>
            <person name="Peng X."/>
            <person name="Cui Z."/>
            <person name="Lankiewicz T.S."/>
            <person name="Gosselin K.M."/>
            <person name="English C.J."/>
            <person name="Blair E.M."/>
            <person name="O'Malley M.A."/>
            <person name="Valentine D.L."/>
        </authorList>
    </citation>
    <scope>NUCLEOTIDE SEQUENCE [LARGE SCALE GENOMIC DNA]</scope>
    <source>
        <strain evidence="5 6">NLcol2</strain>
    </source>
</reference>
<keyword evidence="1" id="KW-0805">Transcription regulation</keyword>
<sequence length="184" mass="20575">MTDLHPSLWRTCRVLANENRLHLLWKLFQEGESSVSRLGEAVGLTEPVASSYLRALNARGLILPRRQKNFVLYRPLANPEVAGADRLLEALRGAYDAFMPVPAVIRSVTAFTHERRIEIVRALSGGELAELQLSMKTGISPQALYRHLRKLEARNFVERGGEKLHLSEPDEGLSKELLALAVSL</sequence>
<dbReference type="PROSITE" id="PS50987">
    <property type="entry name" value="HTH_ARSR_2"/>
    <property type="match status" value="1"/>
</dbReference>
<dbReference type="InterPro" id="IPR051081">
    <property type="entry name" value="HTH_MetalResp_TranReg"/>
</dbReference>
<dbReference type="InterPro" id="IPR036390">
    <property type="entry name" value="WH_DNA-bd_sf"/>
</dbReference>
<dbReference type="PANTHER" id="PTHR33154">
    <property type="entry name" value="TRANSCRIPTIONAL REGULATOR, ARSR FAMILY"/>
    <property type="match status" value="1"/>
</dbReference>
<keyword evidence="3" id="KW-0804">Transcription</keyword>
<name>A0ABU5N085_9BACT</name>
<keyword evidence="6" id="KW-1185">Reference proteome</keyword>
<dbReference type="CDD" id="cd00090">
    <property type="entry name" value="HTH_ARSR"/>
    <property type="match status" value="2"/>
</dbReference>
<dbReference type="InterPro" id="IPR011991">
    <property type="entry name" value="ArsR-like_HTH"/>
</dbReference>
<dbReference type="SMART" id="SM00418">
    <property type="entry name" value="HTH_ARSR"/>
    <property type="match status" value="2"/>
</dbReference>
<protein>
    <submittedName>
        <fullName evidence="5">ArsR family transcriptional regulator</fullName>
    </submittedName>
</protein>
<evidence type="ECO:0000256" key="2">
    <source>
        <dbReference type="ARBA" id="ARBA00023125"/>
    </source>
</evidence>
<dbReference type="SUPFAM" id="SSF46785">
    <property type="entry name" value="Winged helix' DNA-binding domain"/>
    <property type="match status" value="2"/>
</dbReference>
<evidence type="ECO:0000256" key="1">
    <source>
        <dbReference type="ARBA" id="ARBA00023015"/>
    </source>
</evidence>
<dbReference type="InterPro" id="IPR001845">
    <property type="entry name" value="HTH_ArsR_DNA-bd_dom"/>
</dbReference>
<gene>
    <name evidence="5" type="ORF">P9H32_14565</name>
</gene>
<feature type="domain" description="HTH arsR-type" evidence="4">
    <location>
        <begin position="1"/>
        <end position="95"/>
    </location>
</feature>
<evidence type="ECO:0000313" key="6">
    <source>
        <dbReference type="Proteomes" id="UP001290861"/>
    </source>
</evidence>
<organism evidence="5 6">
    <name type="scientific">Pontiella agarivorans</name>
    <dbReference type="NCBI Taxonomy" id="3038953"/>
    <lineage>
        <taxon>Bacteria</taxon>
        <taxon>Pseudomonadati</taxon>
        <taxon>Kiritimatiellota</taxon>
        <taxon>Kiritimatiellia</taxon>
        <taxon>Kiritimatiellales</taxon>
        <taxon>Pontiellaceae</taxon>
        <taxon>Pontiella</taxon>
    </lineage>
</organism>
<comment type="caution">
    <text evidence="5">The sequence shown here is derived from an EMBL/GenBank/DDBJ whole genome shotgun (WGS) entry which is preliminary data.</text>
</comment>
<evidence type="ECO:0000259" key="4">
    <source>
        <dbReference type="PROSITE" id="PS50987"/>
    </source>
</evidence>
<keyword evidence="2" id="KW-0238">DNA-binding</keyword>
<proteinExistence type="predicted"/>